<organism evidence="4">
    <name type="scientific">uncultured marine thaumarchaeote KM3_95_D02</name>
    <dbReference type="NCBI Taxonomy" id="1456347"/>
    <lineage>
        <taxon>Archaea</taxon>
        <taxon>Nitrososphaerota</taxon>
        <taxon>environmental samples</taxon>
    </lineage>
</organism>
<keyword evidence="2" id="KW-0186">Copper</keyword>
<evidence type="ECO:0000256" key="1">
    <source>
        <dbReference type="ARBA" id="ARBA00022723"/>
    </source>
</evidence>
<accession>A0A075I1X9</accession>
<dbReference type="GO" id="GO:0009055">
    <property type="term" value="F:electron transfer activity"/>
    <property type="evidence" value="ECO:0007669"/>
    <property type="project" value="InterPro"/>
</dbReference>
<reference evidence="4" key="1">
    <citation type="journal article" date="2014" name="Genome Biol. Evol.">
        <title>Pangenome evidence for extensive interdomain horizontal transfer affecting lineage core and shell genes in uncultured planktonic thaumarchaeota and euryarchaeota.</title>
        <authorList>
            <person name="Deschamps P."/>
            <person name="Zivanovic Y."/>
            <person name="Moreira D."/>
            <person name="Rodriguez-Valera F."/>
            <person name="Lopez-Garcia P."/>
        </authorList>
    </citation>
    <scope>NUCLEOTIDE SEQUENCE</scope>
</reference>
<dbReference type="PANTHER" id="PTHR36507">
    <property type="entry name" value="BLL1555 PROTEIN"/>
    <property type="match status" value="1"/>
</dbReference>
<sequence>MLFVPPSIPFMVPSASAQTSLTLILDPLPPTVQAGDTITFSGILLTADQQYFIANETIYIKDDVAFGSDTIMGTVTTSSEDGTFSVTWTSTPRSGGGAYDFYAVFEGDADLGYARSQTYSVSVTQAAAPTPEPTVTISTDKSSYESGDTIYISGQVLNRSSGEDVTILIRAPDGNTIFVAQETLTNSGSFSSTFNAIGWSVDGTYTVTASYTSTATDSITFQFNAAPTAPAGPTPLTLILNSLPSTAQEGDTITFSGQLLTADQQYFISGAQIAIKDNVSLGTDTVIGIATTSDTDGTFTLTWTAVPRYHSGNYNFYAETLYDPDYEKARSQQYTVNVTATAPAGPTPTALILNQIPSTAQEGDTITFSGQLLTADQQYFISGAQIAIKDNVSLGTDTVIGIATTSDTDGTFTLQIDAVPASSKGGMYWNFYAVFGGSSDHESARSQEYRVSVTAIAPAGPTPLTLILNSLPSTAQEGDTITFSGQLMTADQQYVITGAQIVIKDNVSLGTDTQIGIVTTSDTDGTFTLTWTAVPRYYSGNYNFYAETLYDPDYEKARSQQYTVNVTAIAVLAEIYTVSNTPGSSTPGCEETADGCFIPSPVTVNVGDTVTWENNDTAAHTTTSGTTTHGPSGHWDSSLVMAGSSFSKTFHQDGTYHYFCIVHPWMQGTVIVGDGFPVRTPVPEPTPEPTILPHTITGGIVVGIIVDAADSSIKIEIAAADDGVLTITLNEEIIKPFEDRTFFVIVDNQEVNFDQNGNTLSIPFQAGAKKIEIIGGSISPTSPSINISTDKSSYESGDTIYVSGTITNPIEGKDVAIQMIAPSGIGVAVDQITVPSSGTFQTKFSFSEGLLYTGTYTVTATYLSVSDTLTFQFTAIAPAGPTPTALIFDRDPPAERVQEGDTITFSGQLLTADKQFFLSGYTIYIKDNVSLGTDTEIGKAITSDTDGTFTFTWKAVPRIYSGNYQFYASFAGTLDYEKARSQEYRVMVLAETPAGPLSSILVFDPLPSQVKLGDNISLTGKLTNEFGEPIAGRTIHLVDGIINEVIFSITTESNGRFDITWTVGYGDETYSWYVFFKGDDQFESATSQTYSGVTTRVSLYTDLYFQPLPNNIESGQTIEFSGQLSSGGIPLVGKTIYIKDDITLGTDRIIRTVTTDSNGEFAASWTAVPRSDGGSYDFYAIFEGDTEANKARSAEYSVYVTFTQVFEQIRVFTFDDEGEESVFEVGDTLRVIGTATPNEELQVALMDLDQNVISRKTISADSVGSYDIDLLTWQTSTQLGFGEYTVIVWSQIDERFDYSYVSFIESEPETYQTKISLNRPPSSVILNQSITFTGQLQTIDGSPLGEMPVGIATISEYAQNPELLAVGVTDSSGRFSISSSFQETTTLSVYAFFAGSQVFEHSTSNVYSITIEKPSLSVYTEKYSFEAGESLLVYGYGNPGDRINLILKSPTGQTVLSESTIINSDGTYVEYIGTLSSNLSAGTYTVTATSSSFGISDSTEIIIESAAVFETIDIVGDVHYTSPSGYVKYPLEGIKTVLTVGANQRVDYTDASGNFEFNDIGFDSRVNYLLHFEMTDGKSFNFVDSRYHNPDDYDYNKNPPIIKSNTMRLLLDDTMTVNQFSLDLNLPDIYSKSDSTYIGKIFDYQTKVVKFYNKVLSERPPLINVYLFNEGSPYYQPTAWNPNTRSVLSDYWQPHIAISDADWSAVGMEYTHYVQDYAYQKNYGLDSKPIKGNHHGFGNPSTADSWVEGVGTFVPAVIADWYNMREAGTFSMIPLEDNRYKPNSGYFNWGTYWLDEEYSIATLLWDLYDKRQDGENITLGINEIWNLIKAYDDFENHNPKYDYKKKFSYSERFSSDDRHIKYFKDFYDYMSDYDVNHDGRVDSNDQRLVDDVFALHGIPNGLTDPNRSDRV</sequence>
<evidence type="ECO:0000256" key="2">
    <source>
        <dbReference type="ARBA" id="ARBA00023008"/>
    </source>
</evidence>
<proteinExistence type="predicted"/>
<dbReference type="InterPro" id="IPR008972">
    <property type="entry name" value="Cupredoxin"/>
</dbReference>
<dbReference type="PANTHER" id="PTHR36507:SF1">
    <property type="entry name" value="BLL1555 PROTEIN"/>
    <property type="match status" value="1"/>
</dbReference>
<name>A0A075I1X9_9ARCH</name>
<dbReference type="GO" id="GO:0005507">
    <property type="term" value="F:copper ion binding"/>
    <property type="evidence" value="ECO:0007669"/>
    <property type="project" value="InterPro"/>
</dbReference>
<dbReference type="Gene3D" id="2.60.40.420">
    <property type="entry name" value="Cupredoxins - blue copper proteins"/>
    <property type="match status" value="1"/>
</dbReference>
<evidence type="ECO:0000313" key="4">
    <source>
        <dbReference type="EMBL" id="AIF20857.1"/>
    </source>
</evidence>
<evidence type="ECO:0000259" key="3">
    <source>
        <dbReference type="Pfam" id="PF00127"/>
    </source>
</evidence>
<dbReference type="InterPro" id="IPR052721">
    <property type="entry name" value="ET_Amicyanin"/>
</dbReference>
<feature type="domain" description="Blue (type 1) copper" evidence="3">
    <location>
        <begin position="597"/>
        <end position="672"/>
    </location>
</feature>
<keyword evidence="1" id="KW-0479">Metal-binding</keyword>
<dbReference type="SUPFAM" id="SSF49503">
    <property type="entry name" value="Cupredoxins"/>
    <property type="match status" value="1"/>
</dbReference>
<dbReference type="Pfam" id="PF00127">
    <property type="entry name" value="Copper-bind"/>
    <property type="match status" value="1"/>
</dbReference>
<dbReference type="InterPro" id="IPR000923">
    <property type="entry name" value="BlueCu_1"/>
</dbReference>
<dbReference type="EMBL" id="KF901177">
    <property type="protein sequence ID" value="AIF20857.1"/>
    <property type="molecule type" value="Genomic_DNA"/>
</dbReference>
<dbReference type="Gene3D" id="2.60.40.1930">
    <property type="match status" value="2"/>
</dbReference>
<protein>
    <submittedName>
        <fullName evidence="4">Cupredoxin blue copper protein</fullName>
    </submittedName>
</protein>